<dbReference type="Pfam" id="PF17764">
    <property type="entry name" value="PriA_3primeBD"/>
    <property type="match status" value="1"/>
</dbReference>
<comment type="caution">
    <text evidence="14">The sequence shown here is derived from an EMBL/GenBank/DDBJ whole genome shotgun (WGS) entry which is preliminary data.</text>
</comment>
<feature type="binding site" evidence="12">
    <location>
        <position position="439"/>
    </location>
    <ligand>
        <name>Zn(2+)</name>
        <dbReference type="ChEBI" id="CHEBI:29105"/>
        <label>1</label>
    </ligand>
</feature>
<comment type="catalytic activity">
    <reaction evidence="11 12">
        <text>ATP + H2O = ADP + phosphate + H(+)</text>
        <dbReference type="Rhea" id="RHEA:13065"/>
        <dbReference type="ChEBI" id="CHEBI:15377"/>
        <dbReference type="ChEBI" id="CHEBI:15378"/>
        <dbReference type="ChEBI" id="CHEBI:30616"/>
        <dbReference type="ChEBI" id="CHEBI:43474"/>
        <dbReference type="ChEBI" id="CHEBI:456216"/>
        <dbReference type="EC" id="5.6.2.4"/>
    </reaction>
</comment>
<comment type="catalytic activity">
    <reaction evidence="12">
        <text>Couples ATP hydrolysis with the unwinding of duplex DNA by translocating in the 3'-5' direction.</text>
        <dbReference type="EC" id="5.6.2.4"/>
    </reaction>
</comment>
<dbReference type="InterPro" id="IPR040498">
    <property type="entry name" value="PriA_CRR"/>
</dbReference>
<dbReference type="GO" id="GO:0006269">
    <property type="term" value="P:DNA replication, synthesis of primer"/>
    <property type="evidence" value="ECO:0007669"/>
    <property type="project" value="UniProtKB-KW"/>
</dbReference>
<sequence length="731" mass="79875">MFGDLPFENQGQIVPVLVPVAVAGPYSYKVPEDMQVRPGSIVRVPLGSRSVIGAVWDGEADKSVNPKKLKSIQQVFSADPLQEDLRRFVDWVANWTLGAPGMVLRMVLRSEEALEPEKQVLGFRRIPGKEPERKTAARQRVLDLLDDGMAWTKAGLSGAAGVSPSVIDGLKDHGVLETTLLPATPPLPDPDPTLPGPTLTDMQKEAAERLVAAVGNGFKCFLIDGVTGSGKTEVYFEALAEALRRGQQTLILLPEIALTSQFLDRFERRFGVRPAEWHSQVPARRRERTWRGVANGEVKVVVGARSALFLPFCSLGLAIVDEEHDGAYKQDDRVPYNARDMAVVRGHITGFPVILASATPSVESRVNAQLGRYDLISLPERASGAAMPELVGIDMRTDGPERGRWLAPSLVKAMQETLTAGNQVLLFLNRRGYAPLTLCRTCGHRFHCENCSAWLVEHRFRGRLVCHHCGYSQPIPDKCPECGKPDSLVACGPGVERIGEDVADLFPEARVLVLSSDLPGGTERIKREMDLIERGEVDIVIGTQLVAKGHNFPLMTLVGVIDADLGLANGDPRAAEKTFQLLAQVTGRAGRINGGGKGFLQTYNPDQPVIQALLSGNPESFYDVEIESREHAGLPPFGRLAALVVSGPDRVSAESYARHVVSVAPVDSPVSILGPAEAAMAQVRGRFRFRILVIARRGFDLQGFLRAWLQRVNQPKNNIRLQVDIDPQSFM</sequence>
<evidence type="ECO:0000256" key="6">
    <source>
        <dbReference type="ARBA" id="ARBA00022806"/>
    </source>
</evidence>
<dbReference type="InterPro" id="IPR001650">
    <property type="entry name" value="Helicase_C-like"/>
</dbReference>
<keyword evidence="8 12" id="KW-0067">ATP-binding</keyword>
<evidence type="ECO:0000256" key="10">
    <source>
        <dbReference type="ARBA" id="ARBA00023235"/>
    </source>
</evidence>
<feature type="domain" description="Helicase ATP-binding" evidence="13">
    <location>
        <begin position="212"/>
        <end position="378"/>
    </location>
</feature>
<dbReference type="InterPro" id="IPR041222">
    <property type="entry name" value="PriA_3primeBD"/>
</dbReference>
<comment type="similarity">
    <text evidence="12">Belongs to the helicase family. PriA subfamily.</text>
</comment>
<feature type="binding site" evidence="12">
    <location>
        <position position="448"/>
    </location>
    <ligand>
        <name>Zn(2+)</name>
        <dbReference type="ChEBI" id="CHEBI:29105"/>
        <label>2</label>
    </ligand>
</feature>
<dbReference type="InterPro" id="IPR042115">
    <property type="entry name" value="PriA_3primeBD_sf"/>
</dbReference>
<dbReference type="PANTHER" id="PTHR30580:SF0">
    <property type="entry name" value="PRIMOSOMAL PROTEIN N"/>
    <property type="match status" value="1"/>
</dbReference>
<dbReference type="GO" id="GO:1990077">
    <property type="term" value="C:primosome complex"/>
    <property type="evidence" value="ECO:0007669"/>
    <property type="project" value="UniProtKB-UniRule"/>
</dbReference>
<dbReference type="PROSITE" id="PS51192">
    <property type="entry name" value="HELICASE_ATP_BIND_1"/>
    <property type="match status" value="1"/>
</dbReference>
<dbReference type="GO" id="GO:0016887">
    <property type="term" value="F:ATP hydrolysis activity"/>
    <property type="evidence" value="ECO:0007669"/>
    <property type="project" value="RHEA"/>
</dbReference>
<dbReference type="GO" id="GO:0006310">
    <property type="term" value="P:DNA recombination"/>
    <property type="evidence" value="ECO:0007669"/>
    <property type="project" value="InterPro"/>
</dbReference>
<dbReference type="GO" id="GO:0006302">
    <property type="term" value="P:double-strand break repair"/>
    <property type="evidence" value="ECO:0007669"/>
    <property type="project" value="InterPro"/>
</dbReference>
<dbReference type="GO" id="GO:0043138">
    <property type="term" value="F:3'-5' DNA helicase activity"/>
    <property type="evidence" value="ECO:0007669"/>
    <property type="project" value="UniProtKB-EC"/>
</dbReference>
<keyword evidence="15" id="KW-1185">Reference proteome</keyword>
<dbReference type="GO" id="GO:0005524">
    <property type="term" value="F:ATP binding"/>
    <property type="evidence" value="ECO:0007669"/>
    <property type="project" value="UniProtKB-UniRule"/>
</dbReference>
<accession>A0A1U7JJ38</accession>
<keyword evidence="7 12" id="KW-0862">Zinc</keyword>
<comment type="cofactor">
    <cofactor evidence="12">
        <name>Zn(2+)</name>
        <dbReference type="ChEBI" id="CHEBI:29105"/>
    </cofactor>
    <text evidence="12">Binds 2 zinc ions per subunit.</text>
</comment>
<keyword evidence="10 12" id="KW-0413">Isomerase</keyword>
<feature type="binding site" evidence="12">
    <location>
        <position position="466"/>
    </location>
    <ligand>
        <name>Zn(2+)</name>
        <dbReference type="ChEBI" id="CHEBI:29105"/>
        <label>2</label>
    </ligand>
</feature>
<keyword evidence="9 12" id="KW-0238">DNA-binding</keyword>
<dbReference type="Proteomes" id="UP000185783">
    <property type="component" value="Unassembled WGS sequence"/>
</dbReference>
<gene>
    <name evidence="12" type="primary">priA</name>
    <name evidence="14" type="ORF">A3843_08365</name>
</gene>
<reference evidence="14 15" key="1">
    <citation type="submission" date="2016-03" db="EMBL/GenBank/DDBJ databases">
        <title>Genome sequence of Nesiotobacter sp. nov., a moderately halophilic alphaproteobacterium isolated from the Yellow Sea, China.</title>
        <authorList>
            <person name="Zhang G."/>
            <person name="Zhang R."/>
        </authorList>
    </citation>
    <scope>NUCLEOTIDE SEQUENCE [LARGE SCALE GENOMIC DNA]</scope>
    <source>
        <strain evidence="14 15">WB1-6</strain>
    </source>
</reference>
<evidence type="ECO:0000256" key="7">
    <source>
        <dbReference type="ARBA" id="ARBA00022833"/>
    </source>
</evidence>
<keyword evidence="2 12" id="KW-0235">DNA replication</keyword>
<dbReference type="InterPro" id="IPR014001">
    <property type="entry name" value="Helicase_ATP-bd"/>
</dbReference>
<feature type="binding site" evidence="12">
    <location>
        <position position="469"/>
    </location>
    <ligand>
        <name>Zn(2+)</name>
        <dbReference type="ChEBI" id="CHEBI:29105"/>
        <label>2</label>
    </ligand>
</feature>
<dbReference type="CDD" id="cd17929">
    <property type="entry name" value="DEXHc_priA"/>
    <property type="match status" value="1"/>
</dbReference>
<dbReference type="NCBIfam" id="NF004070">
    <property type="entry name" value="PRK05580.2-2"/>
    <property type="match status" value="1"/>
</dbReference>
<dbReference type="Gene3D" id="3.40.1440.60">
    <property type="entry name" value="PriA, 3(prime) DNA-binding domain"/>
    <property type="match status" value="1"/>
</dbReference>
<feature type="binding site" evidence="12">
    <location>
        <position position="451"/>
    </location>
    <ligand>
        <name>Zn(2+)</name>
        <dbReference type="ChEBI" id="CHEBI:29105"/>
        <label>2</label>
    </ligand>
</feature>
<dbReference type="InterPro" id="IPR005259">
    <property type="entry name" value="PriA"/>
</dbReference>
<feature type="binding site" evidence="12">
    <location>
        <position position="442"/>
    </location>
    <ligand>
        <name>Zn(2+)</name>
        <dbReference type="ChEBI" id="CHEBI:29105"/>
        <label>1</label>
    </ligand>
</feature>
<evidence type="ECO:0000256" key="1">
    <source>
        <dbReference type="ARBA" id="ARBA00022515"/>
    </source>
</evidence>
<evidence type="ECO:0000256" key="12">
    <source>
        <dbReference type="HAMAP-Rule" id="MF_00983"/>
    </source>
</evidence>
<dbReference type="InterPro" id="IPR041236">
    <property type="entry name" value="PriA_C"/>
</dbReference>
<name>A0A1U7JJ38_9HYPH</name>
<dbReference type="EC" id="5.6.2.4" evidence="12"/>
<comment type="function">
    <text evidence="12">Initiates the restart of stalled replication forks, which reloads the replicative helicase on sites other than the origin of replication. Recognizes and binds to abandoned replication forks and remodels them to uncover a helicase loading site. Promotes assembly of the primosome at these replication forks.</text>
</comment>
<keyword evidence="1 12" id="KW-0639">Primosome</keyword>
<dbReference type="InterPro" id="IPR027417">
    <property type="entry name" value="P-loop_NTPase"/>
</dbReference>
<organism evidence="14 15">
    <name type="scientific">Pseudovibrio exalbescens</name>
    <dbReference type="NCBI Taxonomy" id="197461"/>
    <lineage>
        <taxon>Bacteria</taxon>
        <taxon>Pseudomonadati</taxon>
        <taxon>Pseudomonadota</taxon>
        <taxon>Alphaproteobacteria</taxon>
        <taxon>Hyphomicrobiales</taxon>
        <taxon>Stappiaceae</taxon>
        <taxon>Pseudovibrio</taxon>
    </lineage>
</organism>
<keyword evidence="3 12" id="KW-0479">Metal-binding</keyword>
<comment type="subunit">
    <text evidence="12">Component of the replication restart primosome.</text>
</comment>
<protein>
    <recommendedName>
        <fullName evidence="12">Replication restart protein PriA</fullName>
    </recommendedName>
    <alternativeName>
        <fullName evidence="12">ATP-dependent DNA helicase PriA</fullName>
        <ecNumber evidence="12">5.6.2.4</ecNumber>
    </alternativeName>
    <alternativeName>
        <fullName evidence="12">DNA 3'-5' helicase PriA</fullName>
    </alternativeName>
</protein>
<dbReference type="Pfam" id="PF00270">
    <property type="entry name" value="DEAD"/>
    <property type="match status" value="1"/>
</dbReference>
<dbReference type="STRING" id="197461.A3843_08365"/>
<evidence type="ECO:0000256" key="5">
    <source>
        <dbReference type="ARBA" id="ARBA00022801"/>
    </source>
</evidence>
<dbReference type="GO" id="GO:0003677">
    <property type="term" value="F:DNA binding"/>
    <property type="evidence" value="ECO:0007669"/>
    <property type="project" value="UniProtKB-UniRule"/>
</dbReference>
<evidence type="ECO:0000256" key="3">
    <source>
        <dbReference type="ARBA" id="ARBA00022723"/>
    </source>
</evidence>
<evidence type="ECO:0000256" key="4">
    <source>
        <dbReference type="ARBA" id="ARBA00022741"/>
    </source>
</evidence>
<dbReference type="Pfam" id="PF18319">
    <property type="entry name" value="Zn_ribbon_PriA"/>
    <property type="match status" value="1"/>
</dbReference>
<dbReference type="InterPro" id="IPR011545">
    <property type="entry name" value="DEAD/DEAH_box_helicase_dom"/>
</dbReference>
<dbReference type="FunFam" id="3.40.50.300:FF:000489">
    <property type="entry name" value="Primosome assembly protein PriA"/>
    <property type="match status" value="1"/>
</dbReference>
<evidence type="ECO:0000256" key="11">
    <source>
        <dbReference type="ARBA" id="ARBA00048988"/>
    </source>
</evidence>
<dbReference type="GO" id="GO:0006270">
    <property type="term" value="P:DNA replication initiation"/>
    <property type="evidence" value="ECO:0007669"/>
    <property type="project" value="TreeGrafter"/>
</dbReference>
<dbReference type="AlphaFoldDB" id="A0A1U7JJ38"/>
<proteinExistence type="inferred from homology"/>
<dbReference type="SUPFAM" id="SSF52540">
    <property type="entry name" value="P-loop containing nucleoside triphosphate hydrolases"/>
    <property type="match status" value="2"/>
</dbReference>
<dbReference type="NCBIfam" id="TIGR00595">
    <property type="entry name" value="priA"/>
    <property type="match status" value="1"/>
</dbReference>
<keyword evidence="4 12" id="KW-0547">Nucleotide-binding</keyword>
<feature type="binding site" evidence="12">
    <location>
        <position position="482"/>
    </location>
    <ligand>
        <name>Zn(2+)</name>
        <dbReference type="ChEBI" id="CHEBI:29105"/>
        <label>1</label>
    </ligand>
</feature>
<dbReference type="SMART" id="SM00487">
    <property type="entry name" value="DEXDc"/>
    <property type="match status" value="1"/>
</dbReference>
<dbReference type="EMBL" id="LVVZ01000014">
    <property type="protein sequence ID" value="OKL44702.1"/>
    <property type="molecule type" value="Genomic_DNA"/>
</dbReference>
<dbReference type="Gene3D" id="3.40.50.300">
    <property type="entry name" value="P-loop containing nucleotide triphosphate hydrolases"/>
    <property type="match status" value="2"/>
</dbReference>
<evidence type="ECO:0000256" key="2">
    <source>
        <dbReference type="ARBA" id="ARBA00022705"/>
    </source>
</evidence>
<evidence type="ECO:0000313" key="15">
    <source>
        <dbReference type="Proteomes" id="UP000185783"/>
    </source>
</evidence>
<evidence type="ECO:0000256" key="9">
    <source>
        <dbReference type="ARBA" id="ARBA00023125"/>
    </source>
</evidence>
<dbReference type="GO" id="GO:0008270">
    <property type="term" value="F:zinc ion binding"/>
    <property type="evidence" value="ECO:0007669"/>
    <property type="project" value="UniProtKB-UniRule"/>
</dbReference>
<evidence type="ECO:0000256" key="8">
    <source>
        <dbReference type="ARBA" id="ARBA00022840"/>
    </source>
</evidence>
<dbReference type="Pfam" id="PF18074">
    <property type="entry name" value="PriA_C"/>
    <property type="match status" value="1"/>
</dbReference>
<evidence type="ECO:0000313" key="14">
    <source>
        <dbReference type="EMBL" id="OKL44702.1"/>
    </source>
</evidence>
<keyword evidence="5 12" id="KW-0378">Hydrolase</keyword>
<dbReference type="HAMAP" id="MF_00983">
    <property type="entry name" value="PriA"/>
    <property type="match status" value="1"/>
</dbReference>
<dbReference type="SMART" id="SM00490">
    <property type="entry name" value="HELICc"/>
    <property type="match status" value="1"/>
</dbReference>
<dbReference type="NCBIfam" id="NF004071">
    <property type="entry name" value="PRK05580.2-3"/>
    <property type="match status" value="1"/>
</dbReference>
<feature type="binding site" evidence="12">
    <location>
        <position position="479"/>
    </location>
    <ligand>
        <name>Zn(2+)</name>
        <dbReference type="ChEBI" id="CHEBI:29105"/>
        <label>1</label>
    </ligand>
</feature>
<keyword evidence="6 12" id="KW-0347">Helicase</keyword>
<dbReference type="PANTHER" id="PTHR30580">
    <property type="entry name" value="PRIMOSOMAL PROTEIN N"/>
    <property type="match status" value="1"/>
</dbReference>
<evidence type="ECO:0000259" key="13">
    <source>
        <dbReference type="PROSITE" id="PS51192"/>
    </source>
</evidence>